<organism evidence="7 8">
    <name type="scientific">Pustulibacterium marinum</name>
    <dbReference type="NCBI Taxonomy" id="1224947"/>
    <lineage>
        <taxon>Bacteria</taxon>
        <taxon>Pseudomonadati</taxon>
        <taxon>Bacteroidota</taxon>
        <taxon>Flavobacteriia</taxon>
        <taxon>Flavobacteriales</taxon>
        <taxon>Flavobacteriaceae</taxon>
        <taxon>Pustulibacterium</taxon>
    </lineage>
</organism>
<accession>A0A1I7GKU9</accession>
<keyword evidence="3" id="KW-0378">Hydrolase</keyword>
<keyword evidence="5" id="KW-0482">Metalloprotease</keyword>
<dbReference type="PANTHER" id="PTHR30471">
    <property type="entry name" value="DNA REPAIR PROTEIN RADC"/>
    <property type="match status" value="1"/>
</dbReference>
<dbReference type="STRING" id="1224947.SAMN05216480_10540"/>
<evidence type="ECO:0000256" key="4">
    <source>
        <dbReference type="ARBA" id="ARBA00022833"/>
    </source>
</evidence>
<dbReference type="PROSITE" id="PS50249">
    <property type="entry name" value="MPN"/>
    <property type="match status" value="1"/>
</dbReference>
<dbReference type="InterPro" id="IPR020891">
    <property type="entry name" value="UPF0758_CS"/>
</dbReference>
<evidence type="ECO:0000256" key="2">
    <source>
        <dbReference type="ARBA" id="ARBA00022723"/>
    </source>
</evidence>
<evidence type="ECO:0000259" key="6">
    <source>
        <dbReference type="PROSITE" id="PS50249"/>
    </source>
</evidence>
<evidence type="ECO:0000256" key="1">
    <source>
        <dbReference type="ARBA" id="ARBA00022670"/>
    </source>
</evidence>
<evidence type="ECO:0000313" key="7">
    <source>
        <dbReference type="EMBL" id="SFU49063.1"/>
    </source>
</evidence>
<name>A0A1I7GKU9_9FLAO</name>
<dbReference type="PROSITE" id="PS01302">
    <property type="entry name" value="UPF0758"/>
    <property type="match status" value="1"/>
</dbReference>
<dbReference type="GO" id="GO:0006508">
    <property type="term" value="P:proteolysis"/>
    <property type="evidence" value="ECO:0007669"/>
    <property type="project" value="UniProtKB-KW"/>
</dbReference>
<sequence length="149" mass="16641">MNSYISEVEIFYNNPVKIEDRKKVISSRSAQEAFFDFSDPRKIGHKEFFWLMLLNNSNHILGISTLSSGGITGTIVDVRLLFQIALKANATAIIVGHNHPSGKTEPSNADKQITNKIKSAGDFLDIKLLDHIIITPENTFYSFADEGQI</sequence>
<dbReference type="Proteomes" id="UP000199138">
    <property type="component" value="Unassembled WGS sequence"/>
</dbReference>
<dbReference type="AlphaFoldDB" id="A0A1I7GKU9"/>
<dbReference type="CDD" id="cd08071">
    <property type="entry name" value="MPN_DUF2466"/>
    <property type="match status" value="1"/>
</dbReference>
<keyword evidence="2" id="KW-0479">Metal-binding</keyword>
<keyword evidence="4" id="KW-0862">Zinc</keyword>
<gene>
    <name evidence="7" type="ORF">SAMN05216480_10540</name>
</gene>
<keyword evidence="1" id="KW-0645">Protease</keyword>
<dbReference type="RefSeq" id="WP_093024715.1">
    <property type="nucleotide sequence ID" value="NZ_FPBK01000005.1"/>
</dbReference>
<dbReference type="InterPro" id="IPR025657">
    <property type="entry name" value="RadC_JAB"/>
</dbReference>
<dbReference type="Gene3D" id="3.40.140.10">
    <property type="entry name" value="Cytidine Deaminase, domain 2"/>
    <property type="match status" value="1"/>
</dbReference>
<dbReference type="OrthoDB" id="9804482at2"/>
<dbReference type="EMBL" id="FPBK01000005">
    <property type="protein sequence ID" value="SFU49063.1"/>
    <property type="molecule type" value="Genomic_DNA"/>
</dbReference>
<proteinExistence type="predicted"/>
<evidence type="ECO:0000256" key="5">
    <source>
        <dbReference type="ARBA" id="ARBA00023049"/>
    </source>
</evidence>
<evidence type="ECO:0000256" key="3">
    <source>
        <dbReference type="ARBA" id="ARBA00022801"/>
    </source>
</evidence>
<dbReference type="Pfam" id="PF04002">
    <property type="entry name" value="RadC"/>
    <property type="match status" value="1"/>
</dbReference>
<dbReference type="GO" id="GO:0046872">
    <property type="term" value="F:metal ion binding"/>
    <property type="evidence" value="ECO:0007669"/>
    <property type="project" value="UniProtKB-KW"/>
</dbReference>
<dbReference type="InterPro" id="IPR001405">
    <property type="entry name" value="UPF0758"/>
</dbReference>
<feature type="domain" description="MPN" evidence="6">
    <location>
        <begin position="23"/>
        <end position="149"/>
    </location>
</feature>
<dbReference type="GO" id="GO:0008237">
    <property type="term" value="F:metallopeptidase activity"/>
    <property type="evidence" value="ECO:0007669"/>
    <property type="project" value="UniProtKB-KW"/>
</dbReference>
<keyword evidence="8" id="KW-1185">Reference proteome</keyword>
<reference evidence="7 8" key="1">
    <citation type="submission" date="2016-10" db="EMBL/GenBank/DDBJ databases">
        <authorList>
            <person name="de Groot N.N."/>
        </authorList>
    </citation>
    <scope>NUCLEOTIDE SEQUENCE [LARGE SCALE GENOMIC DNA]</scope>
    <source>
        <strain evidence="7 8">CGMCC 1.12333</strain>
    </source>
</reference>
<dbReference type="PANTHER" id="PTHR30471:SF3">
    <property type="entry name" value="UPF0758 PROTEIN YEES-RELATED"/>
    <property type="match status" value="1"/>
</dbReference>
<protein>
    <submittedName>
        <fullName evidence="7">RadC-like JAB domain-containing protein</fullName>
    </submittedName>
</protein>
<dbReference type="InterPro" id="IPR037518">
    <property type="entry name" value="MPN"/>
</dbReference>
<evidence type="ECO:0000313" key="8">
    <source>
        <dbReference type="Proteomes" id="UP000199138"/>
    </source>
</evidence>